<evidence type="ECO:0000259" key="14">
    <source>
        <dbReference type="PROSITE" id="PS50095"/>
    </source>
</evidence>
<keyword evidence="7" id="KW-0969">Cilium</keyword>
<dbReference type="SMART" id="SM00089">
    <property type="entry name" value="PKD"/>
    <property type="match status" value="4"/>
</dbReference>
<keyword evidence="9" id="KW-0966">Cell projection</keyword>
<dbReference type="EMBL" id="JH817153">
    <property type="protein sequence ID" value="EKC37053.1"/>
    <property type="molecule type" value="Genomic_DNA"/>
</dbReference>
<dbReference type="InterPro" id="IPR000601">
    <property type="entry name" value="PKD_dom"/>
</dbReference>
<gene>
    <name evidence="16" type="ORF">CGI_10014369</name>
</gene>
<dbReference type="InterPro" id="IPR022409">
    <property type="entry name" value="PKD/Chitinase_dom"/>
</dbReference>
<proteinExistence type="inferred from homology"/>
<evidence type="ECO:0000256" key="9">
    <source>
        <dbReference type="ARBA" id="ARBA00023273"/>
    </source>
</evidence>
<feature type="transmembrane region" description="Helical" evidence="12">
    <location>
        <begin position="998"/>
        <end position="1018"/>
    </location>
</feature>
<dbReference type="InterPro" id="IPR002859">
    <property type="entry name" value="PKD/REJ-like"/>
</dbReference>
<feature type="domain" description="PKD" evidence="13">
    <location>
        <begin position="1725"/>
        <end position="1780"/>
    </location>
</feature>
<dbReference type="GO" id="GO:0050982">
    <property type="term" value="P:detection of mechanical stimulus"/>
    <property type="evidence" value="ECO:0007669"/>
    <property type="project" value="TreeGrafter"/>
</dbReference>
<evidence type="ECO:0000256" key="11">
    <source>
        <dbReference type="SAM" id="MobiDB-lite"/>
    </source>
</evidence>
<dbReference type="Pfam" id="PF20519">
    <property type="entry name" value="Polycystin_dom"/>
    <property type="match status" value="1"/>
</dbReference>
<dbReference type="Pfam" id="PF01477">
    <property type="entry name" value="PLAT"/>
    <property type="match status" value="1"/>
</dbReference>
<dbReference type="PROSITE" id="PS51111">
    <property type="entry name" value="REJ"/>
    <property type="match status" value="1"/>
</dbReference>
<dbReference type="PANTHER" id="PTHR10877:SF194">
    <property type="entry name" value="LOCATION OF VULVA DEFECTIVE 1"/>
    <property type="match status" value="1"/>
</dbReference>
<protein>
    <submittedName>
        <fullName evidence="16">Polycystic kidney disease protein 1-like 2</fullName>
    </submittedName>
</protein>
<evidence type="ECO:0000256" key="2">
    <source>
        <dbReference type="ARBA" id="ARBA00004651"/>
    </source>
</evidence>
<feature type="region of interest" description="Disordered" evidence="11">
    <location>
        <begin position="353"/>
        <end position="383"/>
    </location>
</feature>
<dbReference type="HOGENOM" id="CLU_230669_0_0_1"/>
<feature type="transmembrane region" description="Helical" evidence="12">
    <location>
        <begin position="915"/>
        <end position="932"/>
    </location>
</feature>
<evidence type="ECO:0000256" key="8">
    <source>
        <dbReference type="ARBA" id="ARBA00023136"/>
    </source>
</evidence>
<dbReference type="PROSITE" id="PS50095">
    <property type="entry name" value="PLAT"/>
    <property type="match status" value="1"/>
</dbReference>
<dbReference type="InterPro" id="IPR036392">
    <property type="entry name" value="PLAT/LH2_dom_sf"/>
</dbReference>
<feature type="domain" description="REJ" evidence="15">
    <location>
        <begin position="2073"/>
        <end position="2249"/>
    </location>
</feature>
<evidence type="ECO:0000256" key="12">
    <source>
        <dbReference type="SAM" id="Phobius"/>
    </source>
</evidence>
<dbReference type="InterPro" id="IPR051223">
    <property type="entry name" value="Polycystin"/>
</dbReference>
<comment type="similarity">
    <text evidence="3">Belongs to the polycystin family.</text>
</comment>
<dbReference type="InterPro" id="IPR035986">
    <property type="entry name" value="PKD_dom_sf"/>
</dbReference>
<keyword evidence="6 12" id="KW-1133">Transmembrane helix</keyword>
<evidence type="ECO:0000313" key="16">
    <source>
        <dbReference type="EMBL" id="EKC37053.1"/>
    </source>
</evidence>
<sequence length="2249" mass="250586">MRAAKFLQKIIEIDASSGSYDGAKGYGENKNLTYIFDCRMFSSNDYRTIERSYANQSIGYCNMTSQPVDTKVLDRGKRYLDVTTADGYAVTVNVSDGQKSTYFTQLIRMLDGDPPEMLLNCSMNCAEKYAVTSKMNLYAVCLDCQPNEVPIFSWRLYKLVEEEEEEVDNFINMTSTGSDSATMVLKENSLEPGQRYLLKLETSLDNRDGTTNVAMDIRTNYPPHNGDCKVVPEEGQAMKTTFDIVCNNWLDEGSRLERNLDVDTEEQEPLTYLYEVVSKSNASGTVIETKTALYTGGVKPVENFIPTDDKDTNALDELFDSFSGLFNITASGGNDMAVVRLVGSVLSYFKESSQDVIEQTEEDEDDGDDDNEDESLSPVTGRYQKAKRTAKSIRKILEDIEKAMIVQQEVGEGSKSMSITTKNPLMYGNNSNLLTSSIASVNLEGNIAPTIKFKRCRTWDEDEQDWVSTGCQVLESSTLEETNCRCTKTKSRGTIFATTFYVPPNTIDFDNIQIDLENAAVYGTLIGIFSVTIVCMIILRKKDIKDLEKWSIYFLADSEATDMYFYLITVHTGFRRGSGTKSNVCFVLSGEDDDTGVRLLTDGITEGFETSSIKRFFMGTSACLGDLTYLRIWHDSAGSGDLQSWYLDKVIIDDVQTRNRYTFLCEQWLALDHEDGKIERIIPECGQKKDFKILFSQHIQKSLTDNHLWLSIIIRPEKSNFTRVQRLACLVTFLILTMLTNAMFFKSTEDIQPADEVKIGFIRFSMTNLIVSIQSILITTPPVIFVVLIFRKSRPKFASKPNDNTTEKSLNKRVSKLIKDKSCFIKEKDPLDDAFVQNRLPFPYWTIYIAWSINFLSIVGSTFYLFLISMEWGKSKSEEWITTFILSFLESFFVVDPVKVVLSLFLSRSLSFQSLFFRFHITIIAFILALLFKKSPDGDCPSVSIKTLQKSISTYKSEVQRADIVFIQDLMKPDQETVKEDIRELKAQREQELHAKDALYTLLFYAIFMFVIYSVSYIERDQRSYHLKQNIYQQLFGNNTLSKITNTNEFYRWMRDAFIPMYYPLTNYADQELTSVDKQWFGDMANIRVGPGRIRQVRMNKAQCDYEKLTGTHLCYEKYNEFEEDESEYCLGWKPYNRTVCDSEDYKLEKFTAKYLSSKVSVSAKIDTPTILRILKGAFNNTETLQNIAYYIPKAATAFEVAPGETNLVQLQDGGSSILKLEYESTDTATYTFAASLDTGTTFDTSSATKDPNLKTIEYTLLPSFVTDGYGTYLLNLTLDDGTSGIDVYKEVVLFYEEAIAGFQISRTNTFLGLNELSTFTVTFTSGSNVETEWFLDTNDTCLKQHTGTGARTENVDFTFTVGGTHNVTAVAANTVSRTFHSLIVEAIYHINGITVSTSTTAVGVNQNYNITVKLGSSANLPQGTIKVNVSYGDGAVETIDLSTQITAMQGAGYMIQHVYSSQGNYSISCVFYNEIGSSTIAKEAYIWEALSVTLSSAFAFEEGTALVFDFVSTPASNFYFSVSFGDGALHEVTDADLSQPYSFSSFNHSYTGVGVYNVTMTAWNPFYVSVCSYEVQALIPLLPDNTTLTPTTDEIPFPDGVVNFTLIMTADKNTPTDVLCTFDYGDSTVETNVSTVLAYNVAVVKPHTYTAGGTYTVTFNCLNLISTLQKTATIIVRAFTVNDFGLQVDNPVPMNMTLDGSLPKAVPAEVTFTLTLFACSRMPPNITATWNFGDGASTTQPQSTFETQHTYSIRETVLFNVVIQDSIGTTKTISTSLALGISTLTTNVQQAAVGTGSFTLTATGLSGSTTFDFDVDSTTDTPAQSSGTCTISYAKYGIYFPKVTATNGSVTEIVYLAEPLKYSDISNPMKVYTSQDVYVSSRMGVTCIDKTALFQWEIFSNYTSEEGKVHYPYTNPISPSKGTMLFPRAKIPEGVYLVTLNVSLDGTWIKEPIVINFVKPAPYAFIAGGSKKVARKMDEVIDINALDESYDAEGGFGVNGNLIFSWECKTVNTSDLTQLETIVNSGFVDSTTAIGDCVLDAGTVSGKKKLNITLSPGYVVTVTVSDGKKASKCIINCKEKLAVTSRMNVLAECMDCTASEFPTYRWTLEENVNGVWTPIDLSLKTANGISNQALVLNENTLKTGTQYMIKLTTTISTRSGPSVVIMDIVTNYPPYNGACTVTPTEGKALVDKFSVECSNWVDEGRPVKSWTQQEPNIEYISVLSVQVTQGTFVYRVQVICVPVVKRAT</sequence>
<organism evidence="16">
    <name type="scientific">Magallana gigas</name>
    <name type="common">Pacific oyster</name>
    <name type="synonym">Crassostrea gigas</name>
    <dbReference type="NCBI Taxonomy" id="29159"/>
    <lineage>
        <taxon>Eukaryota</taxon>
        <taxon>Metazoa</taxon>
        <taxon>Spiralia</taxon>
        <taxon>Lophotrochozoa</taxon>
        <taxon>Mollusca</taxon>
        <taxon>Bivalvia</taxon>
        <taxon>Autobranchia</taxon>
        <taxon>Pteriomorphia</taxon>
        <taxon>Ostreida</taxon>
        <taxon>Ostreoidea</taxon>
        <taxon>Ostreidae</taxon>
        <taxon>Magallana</taxon>
    </lineage>
</organism>
<dbReference type="CDD" id="cd00146">
    <property type="entry name" value="PKD"/>
    <property type="match status" value="1"/>
</dbReference>
<evidence type="ECO:0000256" key="4">
    <source>
        <dbReference type="ARBA" id="ARBA00022475"/>
    </source>
</evidence>
<feature type="transmembrane region" description="Helical" evidence="12">
    <location>
        <begin position="727"/>
        <end position="745"/>
    </location>
</feature>
<dbReference type="InterPro" id="IPR046791">
    <property type="entry name" value="Polycystin_dom"/>
</dbReference>
<dbReference type="InterPro" id="IPR013783">
    <property type="entry name" value="Ig-like_fold"/>
</dbReference>
<accession>K1QTW0</accession>
<evidence type="ECO:0000256" key="3">
    <source>
        <dbReference type="ARBA" id="ARBA00007200"/>
    </source>
</evidence>
<dbReference type="SUPFAM" id="SSF49723">
    <property type="entry name" value="Lipase/lipooxygenase domain (PLAT/LH2 domain)"/>
    <property type="match status" value="1"/>
</dbReference>
<dbReference type="GO" id="GO:0005886">
    <property type="term" value="C:plasma membrane"/>
    <property type="evidence" value="ECO:0007669"/>
    <property type="project" value="UniProtKB-SubCell"/>
</dbReference>
<evidence type="ECO:0000256" key="6">
    <source>
        <dbReference type="ARBA" id="ARBA00022989"/>
    </source>
</evidence>
<feature type="transmembrane region" description="Helical" evidence="12">
    <location>
        <begin position="519"/>
        <end position="539"/>
    </location>
</feature>
<dbReference type="Gene3D" id="2.60.60.20">
    <property type="entry name" value="PLAT/LH2 domain"/>
    <property type="match status" value="1"/>
</dbReference>
<evidence type="ECO:0000256" key="5">
    <source>
        <dbReference type="ARBA" id="ARBA00022692"/>
    </source>
</evidence>
<reference evidence="16" key="1">
    <citation type="journal article" date="2012" name="Nature">
        <title>The oyster genome reveals stress adaptation and complexity of shell formation.</title>
        <authorList>
            <person name="Zhang G."/>
            <person name="Fang X."/>
            <person name="Guo X."/>
            <person name="Li L."/>
            <person name="Luo R."/>
            <person name="Xu F."/>
            <person name="Yang P."/>
            <person name="Zhang L."/>
            <person name="Wang X."/>
            <person name="Qi H."/>
            <person name="Xiong Z."/>
            <person name="Que H."/>
            <person name="Xie Y."/>
            <person name="Holland P.W."/>
            <person name="Paps J."/>
            <person name="Zhu Y."/>
            <person name="Wu F."/>
            <person name="Chen Y."/>
            <person name="Wang J."/>
            <person name="Peng C."/>
            <person name="Meng J."/>
            <person name="Yang L."/>
            <person name="Liu J."/>
            <person name="Wen B."/>
            <person name="Zhang N."/>
            <person name="Huang Z."/>
            <person name="Zhu Q."/>
            <person name="Feng Y."/>
            <person name="Mount A."/>
            <person name="Hedgecock D."/>
            <person name="Xu Z."/>
            <person name="Liu Y."/>
            <person name="Domazet-Loso T."/>
            <person name="Du Y."/>
            <person name="Sun X."/>
            <person name="Zhang S."/>
            <person name="Liu B."/>
            <person name="Cheng P."/>
            <person name="Jiang X."/>
            <person name="Li J."/>
            <person name="Fan D."/>
            <person name="Wang W."/>
            <person name="Fu W."/>
            <person name="Wang T."/>
            <person name="Wang B."/>
            <person name="Zhang J."/>
            <person name="Peng Z."/>
            <person name="Li Y."/>
            <person name="Li N."/>
            <person name="Wang J."/>
            <person name="Chen M."/>
            <person name="He Y."/>
            <person name="Tan F."/>
            <person name="Song X."/>
            <person name="Zheng Q."/>
            <person name="Huang R."/>
            <person name="Yang H."/>
            <person name="Du X."/>
            <person name="Chen L."/>
            <person name="Yang M."/>
            <person name="Gaffney P.M."/>
            <person name="Wang S."/>
            <person name="Luo L."/>
            <person name="She Z."/>
            <person name="Ming Y."/>
            <person name="Huang W."/>
            <person name="Zhang S."/>
            <person name="Huang B."/>
            <person name="Zhang Y."/>
            <person name="Qu T."/>
            <person name="Ni P."/>
            <person name="Miao G."/>
            <person name="Wang J."/>
            <person name="Wang Q."/>
            <person name="Steinberg C.E."/>
            <person name="Wang H."/>
            <person name="Li N."/>
            <person name="Qian L."/>
            <person name="Zhang G."/>
            <person name="Li Y."/>
            <person name="Yang H."/>
            <person name="Liu X."/>
            <person name="Wang J."/>
            <person name="Yin Y."/>
            <person name="Wang J."/>
        </authorList>
    </citation>
    <scope>NUCLEOTIDE SEQUENCE [LARGE SCALE GENOMIC DNA]</scope>
    <source>
        <strain evidence="16">05x7-T-G4-1.051#20</strain>
    </source>
</reference>
<feature type="compositionally biased region" description="Acidic residues" evidence="11">
    <location>
        <begin position="358"/>
        <end position="375"/>
    </location>
</feature>
<dbReference type="PROSITE" id="PS50093">
    <property type="entry name" value="PKD"/>
    <property type="match status" value="1"/>
</dbReference>
<comment type="caution">
    <text evidence="10">Lacks conserved residue(s) required for the propagation of feature annotation.</text>
</comment>
<dbReference type="PANTHER" id="PTHR10877">
    <property type="entry name" value="POLYCYSTIN FAMILY MEMBER"/>
    <property type="match status" value="1"/>
</dbReference>
<dbReference type="Gene3D" id="2.60.40.10">
    <property type="entry name" value="Immunoglobulins"/>
    <property type="match status" value="1"/>
</dbReference>
<evidence type="ECO:0000259" key="13">
    <source>
        <dbReference type="PROSITE" id="PS50093"/>
    </source>
</evidence>
<feature type="transmembrane region" description="Helical" evidence="12">
    <location>
        <begin position="765"/>
        <end position="790"/>
    </location>
</feature>
<comment type="subcellular location">
    <subcellularLocation>
        <location evidence="2">Cell membrane</location>
        <topology evidence="2">Multi-pass membrane protein</topology>
    </subcellularLocation>
    <subcellularLocation>
        <location evidence="1">Cell projection</location>
        <location evidence="1">Cilium</location>
    </subcellularLocation>
</comment>
<feature type="transmembrane region" description="Helical" evidence="12">
    <location>
        <begin position="845"/>
        <end position="868"/>
    </location>
</feature>
<evidence type="ECO:0000256" key="10">
    <source>
        <dbReference type="PROSITE-ProRule" id="PRU00152"/>
    </source>
</evidence>
<keyword evidence="8 12" id="KW-0472">Membrane</keyword>
<dbReference type="SUPFAM" id="SSF49299">
    <property type="entry name" value="PKD domain"/>
    <property type="match status" value="3"/>
</dbReference>
<keyword evidence="5 12" id="KW-0812">Transmembrane</keyword>
<name>K1QTW0_MAGGI</name>
<dbReference type="Pfam" id="PF02010">
    <property type="entry name" value="REJ"/>
    <property type="match status" value="2"/>
</dbReference>
<feature type="domain" description="PLAT" evidence="14">
    <location>
        <begin position="564"/>
        <end position="683"/>
    </location>
</feature>
<evidence type="ECO:0000256" key="1">
    <source>
        <dbReference type="ARBA" id="ARBA00004138"/>
    </source>
</evidence>
<keyword evidence="4" id="KW-1003">Cell membrane</keyword>
<dbReference type="GO" id="GO:0005929">
    <property type="term" value="C:cilium"/>
    <property type="evidence" value="ECO:0007669"/>
    <property type="project" value="UniProtKB-SubCell"/>
</dbReference>
<dbReference type="GO" id="GO:0005262">
    <property type="term" value="F:calcium channel activity"/>
    <property type="evidence" value="ECO:0007669"/>
    <property type="project" value="TreeGrafter"/>
</dbReference>
<dbReference type="InParanoid" id="K1QTW0"/>
<dbReference type="InterPro" id="IPR014010">
    <property type="entry name" value="REJ_dom"/>
</dbReference>
<dbReference type="SMART" id="SM00308">
    <property type="entry name" value="LH2"/>
    <property type="match status" value="1"/>
</dbReference>
<dbReference type="InterPro" id="IPR001024">
    <property type="entry name" value="PLAT/LH2_dom"/>
</dbReference>
<dbReference type="FunFam" id="2.60.60.20:FF:000022">
    <property type="entry name" value="Uncharacterized protein"/>
    <property type="match status" value="1"/>
</dbReference>
<evidence type="ECO:0000259" key="15">
    <source>
        <dbReference type="PROSITE" id="PS51111"/>
    </source>
</evidence>
<evidence type="ECO:0000256" key="7">
    <source>
        <dbReference type="ARBA" id="ARBA00023069"/>
    </source>
</evidence>